<dbReference type="EMBL" id="JAJJMB010001069">
    <property type="protein sequence ID" value="KAI3959288.1"/>
    <property type="molecule type" value="Genomic_DNA"/>
</dbReference>
<sequence length="144" mass="15992">MALTSLLSLVALQSMVSIATVGINISYAIPIFYRITLGHETFTRGPFNLGRYGMVVGCIAVIWIAAMTVLSSFPVAYPITRDTFNYTPAAIGGLLIFVVSWWVFDALYWFKGPINNIDSTIRINMMQLHVTTSNSPVCNLIKFF</sequence>
<dbReference type="GO" id="GO:0015185">
    <property type="term" value="F:gamma-aminobutyric acid transmembrane transporter activity"/>
    <property type="evidence" value="ECO:0007669"/>
    <property type="project" value="TreeGrafter"/>
</dbReference>
<evidence type="ECO:0000313" key="8">
    <source>
        <dbReference type="Proteomes" id="UP001202328"/>
    </source>
</evidence>
<protein>
    <submittedName>
        <fullName evidence="7">Uncharacterized protein</fullName>
    </submittedName>
</protein>
<comment type="caution">
    <text evidence="7">The sequence shown here is derived from an EMBL/GenBank/DDBJ whole genome shotgun (WGS) entry which is preliminary data.</text>
</comment>
<keyword evidence="8" id="KW-1185">Reference proteome</keyword>
<evidence type="ECO:0000256" key="6">
    <source>
        <dbReference type="SAM" id="Phobius"/>
    </source>
</evidence>
<organism evidence="7 8">
    <name type="scientific">Papaver atlanticum</name>
    <dbReference type="NCBI Taxonomy" id="357466"/>
    <lineage>
        <taxon>Eukaryota</taxon>
        <taxon>Viridiplantae</taxon>
        <taxon>Streptophyta</taxon>
        <taxon>Embryophyta</taxon>
        <taxon>Tracheophyta</taxon>
        <taxon>Spermatophyta</taxon>
        <taxon>Magnoliopsida</taxon>
        <taxon>Ranunculales</taxon>
        <taxon>Papaveraceae</taxon>
        <taxon>Papaveroideae</taxon>
        <taxon>Papaver</taxon>
    </lineage>
</organism>
<dbReference type="PANTHER" id="PTHR45649">
    <property type="entry name" value="AMINO-ACID PERMEASE BAT1"/>
    <property type="match status" value="1"/>
</dbReference>
<evidence type="ECO:0000256" key="2">
    <source>
        <dbReference type="ARBA" id="ARBA00022448"/>
    </source>
</evidence>
<comment type="subcellular location">
    <subcellularLocation>
        <location evidence="1">Membrane</location>
        <topology evidence="1">Multi-pass membrane protein</topology>
    </subcellularLocation>
</comment>
<keyword evidence="4 6" id="KW-1133">Transmembrane helix</keyword>
<accession>A0AAD4TIJ5</accession>
<reference evidence="7" key="1">
    <citation type="submission" date="2022-04" db="EMBL/GenBank/DDBJ databases">
        <title>A functionally conserved STORR gene fusion in Papaver species that diverged 16.8 million years ago.</title>
        <authorList>
            <person name="Catania T."/>
        </authorList>
    </citation>
    <scope>NUCLEOTIDE SEQUENCE</scope>
    <source>
        <strain evidence="7">S-188037</strain>
    </source>
</reference>
<dbReference type="PANTHER" id="PTHR45649:SF30">
    <property type="entry name" value="AMINO-ACID PERMEASE BAT1"/>
    <property type="match status" value="1"/>
</dbReference>
<proteinExistence type="predicted"/>
<feature type="transmembrane region" description="Helical" evidence="6">
    <location>
        <begin position="52"/>
        <end position="77"/>
    </location>
</feature>
<evidence type="ECO:0000256" key="5">
    <source>
        <dbReference type="ARBA" id="ARBA00023136"/>
    </source>
</evidence>
<dbReference type="Proteomes" id="UP001202328">
    <property type="component" value="Unassembled WGS sequence"/>
</dbReference>
<dbReference type="GO" id="GO:0005313">
    <property type="term" value="F:L-glutamate transmembrane transporter activity"/>
    <property type="evidence" value="ECO:0007669"/>
    <property type="project" value="TreeGrafter"/>
</dbReference>
<dbReference type="GO" id="GO:0016020">
    <property type="term" value="C:membrane"/>
    <property type="evidence" value="ECO:0007669"/>
    <property type="project" value="UniProtKB-SubCell"/>
</dbReference>
<evidence type="ECO:0000313" key="7">
    <source>
        <dbReference type="EMBL" id="KAI3959288.1"/>
    </source>
</evidence>
<keyword evidence="3 6" id="KW-0812">Transmembrane</keyword>
<gene>
    <name evidence="7" type="ORF">MKW98_018878</name>
</gene>
<evidence type="ECO:0000256" key="3">
    <source>
        <dbReference type="ARBA" id="ARBA00022692"/>
    </source>
</evidence>
<dbReference type="GO" id="GO:0015180">
    <property type="term" value="F:L-alanine transmembrane transporter activity"/>
    <property type="evidence" value="ECO:0007669"/>
    <property type="project" value="TreeGrafter"/>
</dbReference>
<feature type="transmembrane region" description="Helical" evidence="6">
    <location>
        <begin position="89"/>
        <end position="110"/>
    </location>
</feature>
<evidence type="ECO:0000256" key="4">
    <source>
        <dbReference type="ARBA" id="ARBA00022989"/>
    </source>
</evidence>
<name>A0AAD4TIJ5_9MAGN</name>
<dbReference type="AlphaFoldDB" id="A0AAD4TIJ5"/>
<evidence type="ECO:0000256" key="1">
    <source>
        <dbReference type="ARBA" id="ARBA00004141"/>
    </source>
</evidence>
<dbReference type="GO" id="GO:0015189">
    <property type="term" value="F:L-lysine transmembrane transporter activity"/>
    <property type="evidence" value="ECO:0007669"/>
    <property type="project" value="TreeGrafter"/>
</dbReference>
<keyword evidence="5 6" id="KW-0472">Membrane</keyword>
<keyword evidence="2" id="KW-0813">Transport</keyword>